<reference evidence="7 8" key="1">
    <citation type="submission" date="2021-09" db="EMBL/GenBank/DDBJ databases">
        <title>Genomic insights and catalytic innovation underlie evolution of tropane alkaloids biosynthesis.</title>
        <authorList>
            <person name="Wang Y.-J."/>
            <person name="Tian T."/>
            <person name="Huang J.-P."/>
            <person name="Huang S.-X."/>
        </authorList>
    </citation>
    <scope>NUCLEOTIDE SEQUENCE [LARGE SCALE GENOMIC DNA]</scope>
    <source>
        <strain evidence="7">KIB-2018</strain>
        <tissue evidence="7">Leaf</tissue>
    </source>
</reference>
<feature type="region of interest" description="Disordered" evidence="3">
    <location>
        <begin position="1062"/>
        <end position="1204"/>
    </location>
</feature>
<feature type="compositionally biased region" description="Basic and acidic residues" evidence="3">
    <location>
        <begin position="1183"/>
        <end position="1204"/>
    </location>
</feature>
<evidence type="ECO:0000313" key="8">
    <source>
        <dbReference type="Proteomes" id="UP001159364"/>
    </source>
</evidence>
<evidence type="ECO:0000259" key="5">
    <source>
        <dbReference type="Pfam" id="PF23271"/>
    </source>
</evidence>
<dbReference type="InterPro" id="IPR012978">
    <property type="entry name" value="HEAT_RRP12"/>
</dbReference>
<sequence>MKFISQRRPTVPAVPPFKDDADICQQLMSRYSTSTAPQHRHLLATAAAIRSILTAESLPLTPPAYFAAAIDNLSNSKSLDSTAVAALLSLFSIVLPLIQEKSINEEKASEAVGVLVGMLEAREGLAVGTLSGAVKCLGVLLVRFCDLEVWDSVKLGFETLLKFSVDKRPKVRKSAQDCMEKLFRSFQSAAVINEAGKLVLSLLTCLWVLKSVLQGLLMPSGAVINEAGKLVLLLLRSYMPVAVKVCASRIIHTSESEISLNHEHLEVLHLLNLLRLVGGNLSDKVSLKVLLELCKLMCQNFSALTRHVLTVIEAIFEAGRDKIIGPQLENIINCLSLYISVGENNPTDTLVLATKLLKMAFDKLSAGGYCSSLRNVRGIVGSLAGLLTCESAAASQASEILKQVIKQYIDRDTFLSEDNQSFRRLNQESEEAESIRETCSILENNMSSCNGILNEHLLGVISVLLRKLGDVSFIFMKSVVVKLADLMNYAVQNVLETNHLRSCIGSAIVAMGPEKILMLIPISINGEDFTCSNTWLIPILNDYIVGASLGYYMDHIVPLAKSFQRASRKVKNSVTGEDLQAHAHDLWSLLPAFCRYPVDGHEKFRSLAKLLIKLLNKDSSMHQHIAFALQVLVNQNRDILVSEENSCDSDIIALKDSCLELRVCPIYSKKMAKKNIKAMASGSIELLQALADLFVHSLPEKRLKMKDAIEYLVSIVDPSITKNIFMLLLRRFNFANDGGEFEDKNSCDILSDQEGNPAEEKGNPSAREKDIQRCVMLELASAFIHGAQEDLVVLIYSFISFSFSGTNKVGHCEAYKTLSRILEEHAWFCSSRNVELIDLLLGLKPSADPLSVKYRFTCLQILMVQALEMNLEEENTKTFVMLNEIIVALKDAKDEARKVAYDTLLAISSSLRSSFCTNSGESYYKLINMIMGYLSGSSPHIKSGAVSALSVVVYNDADTCCRMPNLVPSLMSLLQDKAVEVIKAVLGFAKVLVSCLQAKDLQTFIPDIINGVLPWSSVSRHHFREKVTVILEIIIRKYGFPELEIVTPEKYRSFVKTVFQNRRHKPASKDMEPSPEDSSDKRAEKQKQKQKRKKSSYVPDKSGSLHHIKRDGTGREADVPSNSKESRGSIGDGDGPKGVKRARNLEKDRSQWKVGNKSNKGTRVQKRKLEHEGTSGQGKVAFKRRDSALKLQRPRKDGKTKTSG</sequence>
<dbReference type="InterPro" id="IPR016024">
    <property type="entry name" value="ARM-type_fold"/>
</dbReference>
<dbReference type="PANTHER" id="PTHR48412">
    <property type="entry name" value="ARM REPEAT SUPERFAMILY PROTEIN"/>
    <property type="match status" value="1"/>
</dbReference>
<dbReference type="EMBL" id="JAIWQS010000009">
    <property type="protein sequence ID" value="KAJ8755545.1"/>
    <property type="molecule type" value="Genomic_DNA"/>
</dbReference>
<dbReference type="InterPro" id="IPR011989">
    <property type="entry name" value="ARM-like"/>
</dbReference>
<protein>
    <recommendedName>
        <fullName evidence="9">RRP12-like protein</fullName>
    </recommendedName>
</protein>
<dbReference type="SUPFAM" id="SSF48371">
    <property type="entry name" value="ARM repeat"/>
    <property type="match status" value="2"/>
</dbReference>
<feature type="domain" description="Stalled ribosome sensor GCN1-like HEAT repeats region" evidence="5">
    <location>
        <begin position="882"/>
        <end position="1012"/>
    </location>
</feature>
<feature type="compositionally biased region" description="Basic and acidic residues" evidence="3">
    <location>
        <begin position="1067"/>
        <end position="1087"/>
    </location>
</feature>
<evidence type="ECO:0000256" key="2">
    <source>
        <dbReference type="ARBA" id="ARBA00022737"/>
    </source>
</evidence>
<accession>A0AAV8STF7</accession>
<gene>
    <name evidence="7" type="ORF">K2173_022124</name>
</gene>
<dbReference type="InterPro" id="IPR057546">
    <property type="entry name" value="HEAT_GCN1"/>
</dbReference>
<feature type="domain" description="RRP12 HEAT" evidence="4">
    <location>
        <begin position="393"/>
        <end position="695"/>
    </location>
</feature>
<dbReference type="Pfam" id="PF23271">
    <property type="entry name" value="HEAT_GCN1"/>
    <property type="match status" value="1"/>
</dbReference>
<evidence type="ECO:0008006" key="9">
    <source>
        <dbReference type="Google" id="ProtNLM"/>
    </source>
</evidence>
<proteinExistence type="inferred from homology"/>
<dbReference type="Gene3D" id="1.25.10.10">
    <property type="entry name" value="Leucine-rich Repeat Variant"/>
    <property type="match status" value="1"/>
</dbReference>
<evidence type="ECO:0000256" key="1">
    <source>
        <dbReference type="ARBA" id="ARBA00007690"/>
    </source>
</evidence>
<dbReference type="PANTHER" id="PTHR48412:SF1">
    <property type="entry name" value="ARM REPEAT SUPERFAMILY PROTEIN"/>
    <property type="match status" value="1"/>
</dbReference>
<comment type="caution">
    <text evidence="7">The sequence shown here is derived from an EMBL/GenBank/DDBJ whole genome shotgun (WGS) entry which is preliminary data.</text>
</comment>
<evidence type="ECO:0000259" key="4">
    <source>
        <dbReference type="Pfam" id="PF08161"/>
    </source>
</evidence>
<organism evidence="7 8">
    <name type="scientific">Erythroxylum novogranatense</name>
    <dbReference type="NCBI Taxonomy" id="1862640"/>
    <lineage>
        <taxon>Eukaryota</taxon>
        <taxon>Viridiplantae</taxon>
        <taxon>Streptophyta</taxon>
        <taxon>Embryophyta</taxon>
        <taxon>Tracheophyta</taxon>
        <taxon>Spermatophyta</taxon>
        <taxon>Magnoliopsida</taxon>
        <taxon>eudicotyledons</taxon>
        <taxon>Gunneridae</taxon>
        <taxon>Pentapetalae</taxon>
        <taxon>rosids</taxon>
        <taxon>fabids</taxon>
        <taxon>Malpighiales</taxon>
        <taxon>Erythroxylaceae</taxon>
        <taxon>Erythroxylum</taxon>
    </lineage>
</organism>
<dbReference type="AlphaFoldDB" id="A0AAV8STF7"/>
<dbReference type="InterPro" id="IPR057860">
    <property type="entry name" value="HEAT_RRP12_N"/>
</dbReference>
<evidence type="ECO:0000313" key="7">
    <source>
        <dbReference type="EMBL" id="KAJ8755545.1"/>
    </source>
</evidence>
<keyword evidence="8" id="KW-1185">Reference proteome</keyword>
<evidence type="ECO:0000256" key="3">
    <source>
        <dbReference type="SAM" id="MobiDB-lite"/>
    </source>
</evidence>
<dbReference type="Pfam" id="PF08161">
    <property type="entry name" value="RRP12_HEAT"/>
    <property type="match status" value="1"/>
</dbReference>
<evidence type="ECO:0000259" key="6">
    <source>
        <dbReference type="Pfam" id="PF25772"/>
    </source>
</evidence>
<keyword evidence="2" id="KW-0677">Repeat</keyword>
<dbReference type="Pfam" id="PF25772">
    <property type="entry name" value="HEAT_RRP12_N"/>
    <property type="match status" value="1"/>
</dbReference>
<name>A0AAV8STF7_9ROSI</name>
<feature type="domain" description="RRP12 N-terminal HEAT" evidence="6">
    <location>
        <begin position="14"/>
        <end position="319"/>
    </location>
</feature>
<dbReference type="Proteomes" id="UP001159364">
    <property type="component" value="Linkage Group LG09"/>
</dbReference>
<comment type="similarity">
    <text evidence="1">Belongs to the RRP12 family.</text>
</comment>